<evidence type="ECO:0000256" key="1">
    <source>
        <dbReference type="ARBA" id="ARBA00023015"/>
    </source>
</evidence>
<keyword evidence="4" id="KW-0539">Nucleus</keyword>
<name>A0A376B8J1_9ASCO</name>
<dbReference type="CDD" id="cd12148">
    <property type="entry name" value="fungal_TF_MHR"/>
    <property type="match status" value="1"/>
</dbReference>
<dbReference type="GO" id="GO:0045944">
    <property type="term" value="P:positive regulation of transcription by RNA polymerase II"/>
    <property type="evidence" value="ECO:0007669"/>
    <property type="project" value="TreeGrafter"/>
</dbReference>
<dbReference type="InterPro" id="IPR050675">
    <property type="entry name" value="OAF3"/>
</dbReference>
<dbReference type="PROSITE" id="PS50048">
    <property type="entry name" value="ZN2_CY6_FUNGAL_2"/>
    <property type="match status" value="1"/>
</dbReference>
<keyword evidence="7" id="KW-1185">Reference proteome</keyword>
<keyword evidence="3" id="KW-0804">Transcription</keyword>
<gene>
    <name evidence="6" type="ORF">SCODWIG_02774</name>
</gene>
<dbReference type="PANTHER" id="PTHR31069">
    <property type="entry name" value="OLEATE-ACTIVATED TRANSCRIPTION FACTOR 1-RELATED"/>
    <property type="match status" value="1"/>
</dbReference>
<accession>A0A376B8J1</accession>
<dbReference type="GO" id="GO:0005634">
    <property type="term" value="C:nucleus"/>
    <property type="evidence" value="ECO:0007669"/>
    <property type="project" value="TreeGrafter"/>
</dbReference>
<evidence type="ECO:0000313" key="7">
    <source>
        <dbReference type="Proteomes" id="UP000262825"/>
    </source>
</evidence>
<evidence type="ECO:0000256" key="3">
    <source>
        <dbReference type="ARBA" id="ARBA00023163"/>
    </source>
</evidence>
<dbReference type="GO" id="GO:0000978">
    <property type="term" value="F:RNA polymerase II cis-regulatory region sequence-specific DNA binding"/>
    <property type="evidence" value="ECO:0007669"/>
    <property type="project" value="TreeGrafter"/>
</dbReference>
<dbReference type="Proteomes" id="UP000262825">
    <property type="component" value="Unassembled WGS sequence"/>
</dbReference>
<dbReference type="VEuPathDB" id="FungiDB:SCODWIG_02774"/>
<evidence type="ECO:0000259" key="5">
    <source>
        <dbReference type="PROSITE" id="PS50048"/>
    </source>
</evidence>
<feature type="domain" description="Zn(2)-C6 fungal-type" evidence="5">
    <location>
        <begin position="12"/>
        <end position="42"/>
    </location>
</feature>
<keyword evidence="1" id="KW-0805">Transcription regulation</keyword>
<dbReference type="GO" id="GO:0008270">
    <property type="term" value="F:zinc ion binding"/>
    <property type="evidence" value="ECO:0007669"/>
    <property type="project" value="InterPro"/>
</dbReference>
<evidence type="ECO:0000256" key="4">
    <source>
        <dbReference type="ARBA" id="ARBA00023242"/>
    </source>
</evidence>
<dbReference type="Gene3D" id="4.10.240.10">
    <property type="entry name" value="Zn(2)-C6 fungal-type DNA-binding domain"/>
    <property type="match status" value="1"/>
</dbReference>
<dbReference type="PROSITE" id="PS00463">
    <property type="entry name" value="ZN2_CY6_FUNGAL_1"/>
    <property type="match status" value="1"/>
</dbReference>
<dbReference type="InterPro" id="IPR036864">
    <property type="entry name" value="Zn2-C6_fun-type_DNA-bd_sf"/>
</dbReference>
<reference evidence="7" key="1">
    <citation type="submission" date="2018-06" db="EMBL/GenBank/DDBJ databases">
        <authorList>
            <person name="Guldener U."/>
        </authorList>
    </citation>
    <scope>NUCLEOTIDE SEQUENCE [LARGE SCALE GENOMIC DNA]</scope>
    <source>
        <strain evidence="7">UTAD17</strain>
    </source>
</reference>
<evidence type="ECO:0000313" key="6">
    <source>
        <dbReference type="EMBL" id="SSD61013.1"/>
    </source>
</evidence>
<protein>
    <recommendedName>
        <fullName evidence="5">Zn(2)-C6 fungal-type domain-containing protein</fullName>
    </recommendedName>
</protein>
<dbReference type="InterPro" id="IPR001138">
    <property type="entry name" value="Zn2Cys6_DnaBD"/>
</dbReference>
<dbReference type="EMBL" id="UFAJ01000534">
    <property type="protein sequence ID" value="SSD61013.1"/>
    <property type="molecule type" value="Genomic_DNA"/>
</dbReference>
<keyword evidence="2" id="KW-0238">DNA-binding</keyword>
<organism evidence="6 7">
    <name type="scientific">Saccharomycodes ludwigii</name>
    <dbReference type="NCBI Taxonomy" id="36035"/>
    <lineage>
        <taxon>Eukaryota</taxon>
        <taxon>Fungi</taxon>
        <taxon>Dikarya</taxon>
        <taxon>Ascomycota</taxon>
        <taxon>Saccharomycotina</taxon>
        <taxon>Saccharomycetes</taxon>
        <taxon>Saccharomycodales</taxon>
        <taxon>Saccharomycodaceae</taxon>
        <taxon>Saccharomycodes</taxon>
    </lineage>
</organism>
<evidence type="ECO:0000256" key="2">
    <source>
        <dbReference type="ARBA" id="ARBA00023125"/>
    </source>
</evidence>
<proteinExistence type="predicted"/>
<dbReference type="GO" id="GO:0000981">
    <property type="term" value="F:DNA-binding transcription factor activity, RNA polymerase II-specific"/>
    <property type="evidence" value="ECO:0007669"/>
    <property type="project" value="InterPro"/>
</dbReference>
<sequence length="813" mass="94953">MVQTKRSRIPTVCRACRKRKSKCDRLRPQCSRCVESKTDCIYEQDISFLEPNIIDDPLSVSSSDSNTYSVKNFEKKGLSSSFSSSSPSSKNIFADPTVNLRNFPEPTMMILENTKYLDNPLSVVAICQKDAYLRTISGSIFCISHFQYEIRNDAQFLSLWTPYTLFWNDYKLLDTIEDKPPLFLQNILHDIEHILPDSKITKLLLYHFYQNIYPIHPYLDIPSFDYNFNVLFKDSVDPTRHQIVLGTKNIRKKIVTVALLLLILKIASTSIVVGDAIEHIELKDYIERFKDLSFSRKTVIYAQKLYSLLNVMESSDEDGLAFLLYLNVYETYYPEDENLCLLQKQQLVYSAIHDVTKFLGLHRDPSVYPQLDDLVYSGPNYRNYRRKLWLGSISWRLSRLLTDGYSSATDVEELDVFLNEESQFLRNIEEDSVKELAYETPLYIIFIKKFHLYSMLLKLNRVCNKPGEGILLSEICKLMERCENVLANDFPLCAMSKVSDQLYPLSFEFNDNGFNSNSNQFNLAEIQATEIFNNNLLGRLCLLNISFLLMVYFEELTIKKPHEYGKLHEKFILETFRLEIELLSLITKYLEDQYSGFIPEKQAYLIKKNCFNVLLKCWMILKNAPKQEQTILLTQQLLQKLSLLLKYTVHLSSEKLAKKYFCSYEATCVFSYISHLLDIGKIKESMERCLNLKDFLPVHIKRNANLKWRFDLNDASKIKDRLVDMNCLGTIDANLVGKLIAIFENVGFSFILANEKRDEFINDKDNNTYTMSKFLNEDYNVSQLWEGDLDEYFDFWDYEAKDTGEEIHNIHIR</sequence>
<dbReference type="CDD" id="cd00067">
    <property type="entry name" value="GAL4"/>
    <property type="match status" value="1"/>
</dbReference>
<dbReference type="SMART" id="SM00066">
    <property type="entry name" value="GAL4"/>
    <property type="match status" value="1"/>
</dbReference>
<dbReference type="PANTHER" id="PTHR31069:SF29">
    <property type="entry name" value="OLEATE-ACTIVATED TRANSCRIPTION FACTOR 1-RELATED"/>
    <property type="match status" value="1"/>
</dbReference>
<dbReference type="SUPFAM" id="SSF57701">
    <property type="entry name" value="Zn2/Cys6 DNA-binding domain"/>
    <property type="match status" value="1"/>
</dbReference>
<dbReference type="Pfam" id="PF00172">
    <property type="entry name" value="Zn_clus"/>
    <property type="match status" value="1"/>
</dbReference>
<dbReference type="AlphaFoldDB" id="A0A376B8J1"/>